<keyword evidence="3" id="KW-1185">Reference proteome</keyword>
<reference evidence="4" key="2">
    <citation type="submission" date="2025-08" db="UniProtKB">
        <authorList>
            <consortium name="RefSeq"/>
        </authorList>
    </citation>
    <scope>IDENTIFICATION</scope>
</reference>
<evidence type="ECO:0000256" key="1">
    <source>
        <dbReference type="SAM" id="SignalP"/>
    </source>
</evidence>
<dbReference type="PANTHER" id="PTHR46890">
    <property type="entry name" value="NON-LTR RETROLELEMENT REVERSE TRANSCRIPTASE-LIKE PROTEIN-RELATED"/>
    <property type="match status" value="1"/>
</dbReference>
<dbReference type="RefSeq" id="XP_016690816.1">
    <property type="nucleotide sequence ID" value="XM_016835327.1"/>
</dbReference>
<evidence type="ECO:0000313" key="3">
    <source>
        <dbReference type="Proteomes" id="UP000818029"/>
    </source>
</evidence>
<dbReference type="GeneID" id="107908053"/>
<reference evidence="3" key="1">
    <citation type="journal article" date="2020" name="Nat. Genet.">
        <title>Genomic diversifications of five Gossypium allopolyploid species and their impact on cotton improvement.</title>
        <authorList>
            <person name="Chen Z.J."/>
            <person name="Sreedasyam A."/>
            <person name="Ando A."/>
            <person name="Song Q."/>
            <person name="De Santiago L.M."/>
            <person name="Hulse-Kemp A.M."/>
            <person name="Ding M."/>
            <person name="Ye W."/>
            <person name="Kirkbride R.C."/>
            <person name="Jenkins J."/>
            <person name="Plott C."/>
            <person name="Lovell J."/>
            <person name="Lin Y.M."/>
            <person name="Vaughn R."/>
            <person name="Liu B."/>
            <person name="Simpson S."/>
            <person name="Scheffler B.E."/>
            <person name="Wen L."/>
            <person name="Saski C.A."/>
            <person name="Grover C.E."/>
            <person name="Hu G."/>
            <person name="Conover J.L."/>
            <person name="Carlson J.W."/>
            <person name="Shu S."/>
            <person name="Boston L.B."/>
            <person name="Williams M."/>
            <person name="Peterson D.G."/>
            <person name="McGee K."/>
            <person name="Jones D.C."/>
            <person name="Wendel J.F."/>
            <person name="Stelly D.M."/>
            <person name="Grimwood J."/>
            <person name="Schmutz J."/>
        </authorList>
    </citation>
    <scope>NUCLEOTIDE SEQUENCE [LARGE SCALE GENOMIC DNA]</scope>
    <source>
        <strain evidence="3">cv. TM-1</strain>
    </source>
</reference>
<feature type="signal peptide" evidence="1">
    <location>
        <begin position="1"/>
        <end position="15"/>
    </location>
</feature>
<dbReference type="OrthoDB" id="1001905at2759"/>
<dbReference type="KEGG" id="ghi:107908053"/>
<feature type="domain" description="Reverse transcriptase" evidence="2">
    <location>
        <begin position="11"/>
        <end position="194"/>
    </location>
</feature>
<feature type="chain" id="PRO_5012346452" description="Reverse transcriptase domain-containing protein" evidence="1">
    <location>
        <begin position="16"/>
        <end position="217"/>
    </location>
</feature>
<dbReference type="PaxDb" id="3635-A0A1U8JKK9"/>
<gene>
    <name evidence="4" type="primary">LOC107908053</name>
</gene>
<proteinExistence type="predicted"/>
<accession>A0A1U8JKK9</accession>
<name>A0A1U8JKK9_GOSHI</name>
<dbReference type="STRING" id="3635.A0A1U8JKK9"/>
<dbReference type="Pfam" id="PF00078">
    <property type="entry name" value="RVT_1"/>
    <property type="match status" value="1"/>
</dbReference>
<protein>
    <recommendedName>
        <fullName evidence="2">Reverse transcriptase domain-containing protein</fullName>
    </recommendedName>
</protein>
<dbReference type="AlphaFoldDB" id="A0A1U8JKK9"/>
<dbReference type="PANTHER" id="PTHR46890:SF48">
    <property type="entry name" value="RNA-DIRECTED DNA POLYMERASE"/>
    <property type="match status" value="1"/>
</dbReference>
<evidence type="ECO:0000313" key="4">
    <source>
        <dbReference type="RefSeq" id="XP_016690816.1"/>
    </source>
</evidence>
<keyword evidence="1" id="KW-0732">Signal</keyword>
<dbReference type="InterPro" id="IPR052343">
    <property type="entry name" value="Retrotransposon-Effector_Assoc"/>
</dbReference>
<evidence type="ECO:0000259" key="2">
    <source>
        <dbReference type="Pfam" id="PF00078"/>
    </source>
</evidence>
<dbReference type="InterPro" id="IPR000477">
    <property type="entry name" value="RT_dom"/>
</dbReference>
<sequence length="217" mass="24766">MKWLVIALIASKALVNRFQEVLRFCINEAQSAFVPERITSDNIVAAYEILHSIKNRRFGKEGSFSLKLDMSKAYDCIEWRLIEKMLLKMGFSVNWVEQIMWFITSVTYSVVVNGRVGDKFPPSQDLRLAESSGAIKGARMMRGPLRVTHFFFSDDSLIFGDATAMRALNVLKVLQSYAKCSGQLVNFEKSRVFFSLNVDMRNQLDVERILGVHHADN</sequence>
<dbReference type="Proteomes" id="UP000818029">
    <property type="component" value="Chromosome D02"/>
</dbReference>
<organism evidence="3 4">
    <name type="scientific">Gossypium hirsutum</name>
    <name type="common">Upland cotton</name>
    <name type="synonym">Gossypium mexicanum</name>
    <dbReference type="NCBI Taxonomy" id="3635"/>
    <lineage>
        <taxon>Eukaryota</taxon>
        <taxon>Viridiplantae</taxon>
        <taxon>Streptophyta</taxon>
        <taxon>Embryophyta</taxon>
        <taxon>Tracheophyta</taxon>
        <taxon>Spermatophyta</taxon>
        <taxon>Magnoliopsida</taxon>
        <taxon>eudicotyledons</taxon>
        <taxon>Gunneridae</taxon>
        <taxon>Pentapetalae</taxon>
        <taxon>rosids</taxon>
        <taxon>malvids</taxon>
        <taxon>Malvales</taxon>
        <taxon>Malvaceae</taxon>
        <taxon>Malvoideae</taxon>
        <taxon>Gossypium</taxon>
    </lineage>
</organism>